<dbReference type="AlphaFoldDB" id="A0A443S6L7"/>
<dbReference type="Pfam" id="PF00046">
    <property type="entry name" value="Homeodomain"/>
    <property type="match status" value="1"/>
</dbReference>
<dbReference type="Gene3D" id="1.10.10.60">
    <property type="entry name" value="Homeodomain-like"/>
    <property type="match status" value="1"/>
</dbReference>
<protein>
    <submittedName>
        <fullName evidence="5">Homeobox protein HMX2-like protein</fullName>
    </submittedName>
</protein>
<comment type="subcellular location">
    <subcellularLocation>
        <location evidence="1 2 3">Nucleus</location>
    </subcellularLocation>
</comment>
<evidence type="ECO:0000256" key="1">
    <source>
        <dbReference type="ARBA" id="ARBA00004123"/>
    </source>
</evidence>
<dbReference type="EMBL" id="NCKV01007205">
    <property type="protein sequence ID" value="RWS23065.1"/>
    <property type="molecule type" value="Genomic_DNA"/>
</dbReference>
<evidence type="ECO:0000259" key="4">
    <source>
        <dbReference type="PROSITE" id="PS50071"/>
    </source>
</evidence>
<dbReference type="GO" id="GO:0003677">
    <property type="term" value="F:DNA binding"/>
    <property type="evidence" value="ECO:0007669"/>
    <property type="project" value="UniProtKB-UniRule"/>
</dbReference>
<comment type="caution">
    <text evidence="5">The sequence shown here is derived from an EMBL/GenBank/DDBJ whole genome shotgun (WGS) entry which is preliminary data.</text>
</comment>
<evidence type="ECO:0000313" key="6">
    <source>
        <dbReference type="Proteomes" id="UP000288716"/>
    </source>
</evidence>
<proteinExistence type="predicted"/>
<dbReference type="InterPro" id="IPR009057">
    <property type="entry name" value="Homeodomain-like_sf"/>
</dbReference>
<accession>A0A443S6L7</accession>
<dbReference type="OrthoDB" id="6159439at2759"/>
<keyword evidence="6" id="KW-1185">Reference proteome</keyword>
<keyword evidence="2 3" id="KW-0539">Nucleus</keyword>
<dbReference type="CDD" id="cd00086">
    <property type="entry name" value="homeodomain"/>
    <property type="match status" value="1"/>
</dbReference>
<dbReference type="Proteomes" id="UP000288716">
    <property type="component" value="Unassembled WGS sequence"/>
</dbReference>
<dbReference type="PANTHER" id="PTHR24333:SF9">
    <property type="entry name" value="HOMEOBOX DOMAIN-CONTAINING PROTEIN"/>
    <property type="match status" value="1"/>
</dbReference>
<evidence type="ECO:0000256" key="2">
    <source>
        <dbReference type="PROSITE-ProRule" id="PRU00108"/>
    </source>
</evidence>
<dbReference type="InterPro" id="IPR050848">
    <property type="entry name" value="Homeobox_TF"/>
</dbReference>
<organism evidence="5 6">
    <name type="scientific">Leptotrombidium deliense</name>
    <dbReference type="NCBI Taxonomy" id="299467"/>
    <lineage>
        <taxon>Eukaryota</taxon>
        <taxon>Metazoa</taxon>
        <taxon>Ecdysozoa</taxon>
        <taxon>Arthropoda</taxon>
        <taxon>Chelicerata</taxon>
        <taxon>Arachnida</taxon>
        <taxon>Acari</taxon>
        <taxon>Acariformes</taxon>
        <taxon>Trombidiformes</taxon>
        <taxon>Prostigmata</taxon>
        <taxon>Anystina</taxon>
        <taxon>Parasitengona</taxon>
        <taxon>Trombiculoidea</taxon>
        <taxon>Trombiculidae</taxon>
        <taxon>Leptotrombidium</taxon>
    </lineage>
</organism>
<dbReference type="SUPFAM" id="SSF46689">
    <property type="entry name" value="Homeodomain-like"/>
    <property type="match status" value="1"/>
</dbReference>
<evidence type="ECO:0000313" key="5">
    <source>
        <dbReference type="EMBL" id="RWS23065.1"/>
    </source>
</evidence>
<sequence length="186" mass="22002">MRLSPLFTLTFLPQFSIDRIINGSKEQSIETSDSNAQWKSLQPSFPCLHYHNLLNSYLQSSQSLFHSNVSPKKEPVNGYQSFLKINQPKRQRKQSVERKPRQAYSAKQLERLESEFQVDKYLSVSKRMELSTALTLTEVQIKTWFQNRSYLYFRTKWKKQMAANWHLHNHTTNISHLPTNQHPTNF</sequence>
<evidence type="ECO:0000256" key="3">
    <source>
        <dbReference type="RuleBase" id="RU000682"/>
    </source>
</evidence>
<feature type="domain" description="Homeobox" evidence="4">
    <location>
        <begin position="95"/>
        <end position="155"/>
    </location>
</feature>
<dbReference type="GO" id="GO:0005634">
    <property type="term" value="C:nucleus"/>
    <property type="evidence" value="ECO:0007669"/>
    <property type="project" value="UniProtKB-SubCell"/>
</dbReference>
<name>A0A443S6L7_9ACAR</name>
<dbReference type="VEuPathDB" id="VectorBase:LDEU008976"/>
<dbReference type="InterPro" id="IPR001356">
    <property type="entry name" value="HD"/>
</dbReference>
<dbReference type="STRING" id="299467.A0A443S6L7"/>
<gene>
    <name evidence="5" type="ORF">B4U80_03766</name>
</gene>
<keyword evidence="2 3" id="KW-0238">DNA-binding</keyword>
<keyword evidence="2 3" id="KW-0371">Homeobox</keyword>
<feature type="DNA-binding region" description="Homeobox" evidence="2">
    <location>
        <begin position="97"/>
        <end position="156"/>
    </location>
</feature>
<dbReference type="PANTHER" id="PTHR24333">
    <property type="entry name" value="HOMEO BOX HB9 LIKE A-RELATED"/>
    <property type="match status" value="1"/>
</dbReference>
<dbReference type="SMART" id="SM00389">
    <property type="entry name" value="HOX"/>
    <property type="match status" value="1"/>
</dbReference>
<dbReference type="PROSITE" id="PS50071">
    <property type="entry name" value="HOMEOBOX_2"/>
    <property type="match status" value="1"/>
</dbReference>
<reference evidence="5 6" key="1">
    <citation type="journal article" date="2018" name="Gigascience">
        <title>Genomes of trombidid mites reveal novel predicted allergens and laterally-transferred genes associated with secondary metabolism.</title>
        <authorList>
            <person name="Dong X."/>
            <person name="Chaisiri K."/>
            <person name="Xia D."/>
            <person name="Armstrong S.D."/>
            <person name="Fang Y."/>
            <person name="Donnelly M.J."/>
            <person name="Kadowaki T."/>
            <person name="McGarry J.W."/>
            <person name="Darby A.C."/>
            <person name="Makepeace B.L."/>
        </authorList>
    </citation>
    <scope>NUCLEOTIDE SEQUENCE [LARGE SCALE GENOMIC DNA]</scope>
    <source>
        <strain evidence="5">UoL-UT</strain>
    </source>
</reference>